<feature type="compositionally biased region" description="Basic residues" evidence="1">
    <location>
        <begin position="392"/>
        <end position="401"/>
    </location>
</feature>
<evidence type="ECO:0000313" key="2">
    <source>
        <dbReference type="EMBL" id="MCG4617028.1"/>
    </source>
</evidence>
<feature type="compositionally biased region" description="Polar residues" evidence="1">
    <location>
        <begin position="352"/>
        <end position="364"/>
    </location>
</feature>
<accession>A0AAJ1B9V9</accession>
<dbReference type="InterPro" id="IPR019151">
    <property type="entry name" value="Proteasome_assmbl_chaperone_2"/>
</dbReference>
<gene>
    <name evidence="2" type="ORF">L0M99_00765</name>
</gene>
<dbReference type="Pfam" id="PF09754">
    <property type="entry name" value="PAC2"/>
    <property type="match status" value="1"/>
</dbReference>
<dbReference type="EMBL" id="JAKNHJ010000001">
    <property type="protein sequence ID" value="MCG4617028.1"/>
    <property type="molecule type" value="Genomic_DNA"/>
</dbReference>
<dbReference type="AlphaFoldDB" id="A0AAJ1B9V9"/>
<feature type="region of interest" description="Disordered" evidence="1">
    <location>
        <begin position="347"/>
        <end position="445"/>
    </location>
</feature>
<dbReference type="Gene3D" id="1.10.287.100">
    <property type="match status" value="1"/>
</dbReference>
<feature type="compositionally biased region" description="Basic and acidic residues" evidence="1">
    <location>
        <begin position="424"/>
        <end position="445"/>
    </location>
</feature>
<organism evidence="2 3">
    <name type="scientific">Varibaculum cambriense</name>
    <dbReference type="NCBI Taxonomy" id="184870"/>
    <lineage>
        <taxon>Bacteria</taxon>
        <taxon>Bacillati</taxon>
        <taxon>Actinomycetota</taxon>
        <taxon>Actinomycetes</taxon>
        <taxon>Actinomycetales</taxon>
        <taxon>Actinomycetaceae</taxon>
        <taxon>Varibaculum</taxon>
    </lineage>
</organism>
<dbReference type="InterPro" id="IPR038389">
    <property type="entry name" value="PSMG2_sf"/>
</dbReference>
<comment type="caution">
    <text evidence="2">The sequence shown here is derived from an EMBL/GenBank/DDBJ whole genome shotgun (WGS) entry which is preliminary data.</text>
</comment>
<dbReference type="Proteomes" id="UP001200537">
    <property type="component" value="Unassembled WGS sequence"/>
</dbReference>
<sequence>MTDSSRFIIPGPAYEDTQAEVLLYAFSGAIDSGDIGGMIIEQLLHALPHEEVARFSLETVLDYRARRPRITIENWMMTDMRYPSCTLERITDYSGRQILLLRGLEPDINWEDFSLAIFEVCQKMGVKQAVDLMGIAANIPHTRIPFINQTSPNPDILPPQTEMPGTFIITASFGQYLQMLFQMISVQARGIVVGVPYYLADGQYPPGAVSAIQYLSETLNLDLPMGDLEAASTQMIKEISAQLEENPEAKELIEKMEQHYDEALTQPWGELHPKSLAESVDSRSGEAIAERIEKFLAQVNPQDAPEEAAEGLLAGRDDLLAHLARKVASRQLGNTNMQPPEQVFKAVGGRSGQSFSPTKESQPGNAGEVKSPTAGVKGKTVAPGSAPQGRHFPPRRSHLQRKQAENKSGGSGPATPAPPPPPRSQEESLTDQHRSLEDNGDSGKN</sequence>
<reference evidence="2" key="1">
    <citation type="submission" date="2022-01" db="EMBL/GenBank/DDBJ databases">
        <title>Collection of gut derived symbiotic bacterial strains cultured from healthy donors.</title>
        <authorList>
            <person name="Lin H."/>
            <person name="Kohout C."/>
            <person name="Waligurski E."/>
            <person name="Pamer E.G."/>
        </authorList>
    </citation>
    <scope>NUCLEOTIDE SEQUENCE</scope>
    <source>
        <strain evidence="2">DFI.7.46</strain>
    </source>
</reference>
<evidence type="ECO:0000313" key="3">
    <source>
        <dbReference type="Proteomes" id="UP001200537"/>
    </source>
</evidence>
<dbReference type="Gene3D" id="3.40.50.10900">
    <property type="entry name" value="PAC-like subunit"/>
    <property type="match status" value="1"/>
</dbReference>
<name>A0AAJ1B9V9_9ACTO</name>
<proteinExistence type="predicted"/>
<dbReference type="RefSeq" id="WP_024058615.1">
    <property type="nucleotide sequence ID" value="NZ_JAGZVZ010000003.1"/>
</dbReference>
<evidence type="ECO:0000256" key="1">
    <source>
        <dbReference type="SAM" id="MobiDB-lite"/>
    </source>
</evidence>
<protein>
    <submittedName>
        <fullName evidence="2">PAC2 family protein</fullName>
    </submittedName>
</protein>
<dbReference type="SUPFAM" id="SSF159659">
    <property type="entry name" value="Cgl1923-like"/>
    <property type="match status" value="1"/>
</dbReference>